<dbReference type="Proteomes" id="UP000005240">
    <property type="component" value="Unassembled WGS sequence"/>
</dbReference>
<reference evidence="3" key="2">
    <citation type="submission" date="2016-05" db="EMBL/GenBank/DDBJ databases">
        <title>Comparative analysis highlights variable genome content of wheat rusts and divergence of the mating loci.</title>
        <authorList>
            <person name="Cuomo C.A."/>
            <person name="Bakkeren G."/>
            <person name="Szabo L."/>
            <person name="Khalil H."/>
            <person name="Joly D."/>
            <person name="Goldberg J."/>
            <person name="Young S."/>
            <person name="Zeng Q."/>
            <person name="Fellers J."/>
        </authorList>
    </citation>
    <scope>NUCLEOTIDE SEQUENCE [LARGE SCALE GENOMIC DNA]</scope>
    <source>
        <strain evidence="3">1-1 BBBD Race 1</strain>
    </source>
</reference>
<evidence type="ECO:0000313" key="4">
    <source>
        <dbReference type="EnsemblFungi" id="PTTG_30372-t43_1-p1"/>
    </source>
</evidence>
<dbReference type="InterPro" id="IPR029466">
    <property type="entry name" value="NAM-associated_C"/>
</dbReference>
<evidence type="ECO:0000259" key="2">
    <source>
        <dbReference type="Pfam" id="PF14303"/>
    </source>
</evidence>
<gene>
    <name evidence="3" type="ORF">PTTG_30372</name>
</gene>
<reference evidence="4 5" key="3">
    <citation type="journal article" date="2017" name="G3 (Bethesda)">
        <title>Comparative analysis highlights variable genome content of wheat rusts and divergence of the mating loci.</title>
        <authorList>
            <person name="Cuomo C.A."/>
            <person name="Bakkeren G."/>
            <person name="Khalil H.B."/>
            <person name="Panwar V."/>
            <person name="Joly D."/>
            <person name="Linning R."/>
            <person name="Sakthikumar S."/>
            <person name="Song X."/>
            <person name="Adiconis X."/>
            <person name="Fan L."/>
            <person name="Goldberg J.M."/>
            <person name="Levin J.Z."/>
            <person name="Young S."/>
            <person name="Zeng Q."/>
            <person name="Anikster Y."/>
            <person name="Bruce M."/>
            <person name="Wang M."/>
            <person name="Yin C."/>
            <person name="McCallum B."/>
            <person name="Szabo L.J."/>
            <person name="Hulbert S."/>
            <person name="Chen X."/>
            <person name="Fellers J.P."/>
        </authorList>
    </citation>
    <scope>NUCLEOTIDE SEQUENCE</scope>
    <source>
        <strain evidence="4">isolate 1-1 / race 1 (BBBD)</strain>
        <strain evidence="5">Isolate 1-1 / race 1 (BBBD)</strain>
    </source>
</reference>
<reference evidence="4" key="4">
    <citation type="submission" date="2025-05" db="UniProtKB">
        <authorList>
            <consortium name="EnsemblFungi"/>
        </authorList>
    </citation>
    <scope>IDENTIFICATION</scope>
    <source>
        <strain evidence="4">isolate 1-1 / race 1 (BBBD)</strain>
    </source>
</reference>
<dbReference type="Pfam" id="PF14303">
    <property type="entry name" value="NAM-associated"/>
    <property type="match status" value="1"/>
</dbReference>
<feature type="non-terminal residue" evidence="3">
    <location>
        <position position="1"/>
    </location>
</feature>
<evidence type="ECO:0000313" key="3">
    <source>
        <dbReference type="EMBL" id="OAV85644.1"/>
    </source>
</evidence>
<proteinExistence type="predicted"/>
<accession>A0A180FYZ6</accession>
<dbReference type="EnsemblFungi" id="PTTG_30372-t43_1">
    <property type="protein sequence ID" value="PTTG_30372-t43_1-p1"/>
    <property type="gene ID" value="PTTG_30372"/>
</dbReference>
<name>A0A180FYZ6_PUCT1</name>
<feature type="region of interest" description="Disordered" evidence="1">
    <location>
        <begin position="85"/>
        <end position="104"/>
    </location>
</feature>
<evidence type="ECO:0000313" key="5">
    <source>
        <dbReference type="Proteomes" id="UP000005240"/>
    </source>
</evidence>
<feature type="domain" description="No apical meristem-associated C-terminal" evidence="2">
    <location>
        <begin position="100"/>
        <end position="154"/>
    </location>
</feature>
<keyword evidence="5" id="KW-1185">Reference proteome</keyword>
<sequence>IPTVLKTCDISTNVKPSRPKRAFDEIEGEVDDSDNIKLKAGRIVMPDLYTKDGRELTVTRHAQGEEQKITRLHLEPRRCKKLTEDLDTENGRESPVTSHAQAEEQKITRLQVEARRLEAETEYERMQLDIMEKDVSTCTDEYEKEFFLFKKRKIISSLKAQGARPS</sequence>
<dbReference type="EMBL" id="ADAS02003187">
    <property type="protein sequence ID" value="OAV85644.1"/>
    <property type="molecule type" value="Genomic_DNA"/>
</dbReference>
<reference evidence="3" key="1">
    <citation type="submission" date="2009-11" db="EMBL/GenBank/DDBJ databases">
        <authorList>
            <consortium name="The Broad Institute Genome Sequencing Platform"/>
            <person name="Ward D."/>
            <person name="Feldgarden M."/>
            <person name="Earl A."/>
            <person name="Young S.K."/>
            <person name="Zeng Q."/>
            <person name="Koehrsen M."/>
            <person name="Alvarado L."/>
            <person name="Berlin A."/>
            <person name="Bochicchio J."/>
            <person name="Borenstein D."/>
            <person name="Chapman S.B."/>
            <person name="Chen Z."/>
            <person name="Engels R."/>
            <person name="Freedman E."/>
            <person name="Gellesch M."/>
            <person name="Goldberg J."/>
            <person name="Griggs A."/>
            <person name="Gujja S."/>
            <person name="Heilman E."/>
            <person name="Heiman D."/>
            <person name="Hepburn T."/>
            <person name="Howarth C."/>
            <person name="Jen D."/>
            <person name="Larson L."/>
            <person name="Lewis B."/>
            <person name="Mehta T."/>
            <person name="Park D."/>
            <person name="Pearson M."/>
            <person name="Roberts A."/>
            <person name="Saif S."/>
            <person name="Shea T."/>
            <person name="Shenoy N."/>
            <person name="Sisk P."/>
            <person name="Stolte C."/>
            <person name="Sykes S."/>
            <person name="Thomson T."/>
            <person name="Walk T."/>
            <person name="White J."/>
            <person name="Yandava C."/>
            <person name="Izard J."/>
            <person name="Baranova O.V."/>
            <person name="Blanton J.M."/>
            <person name="Tanner A.C."/>
            <person name="Dewhirst F.E."/>
            <person name="Haas B."/>
            <person name="Nusbaum C."/>
            <person name="Birren B."/>
        </authorList>
    </citation>
    <scope>NUCLEOTIDE SEQUENCE [LARGE SCALE GENOMIC DNA]</scope>
    <source>
        <strain evidence="3">1-1 BBBD Race 1</strain>
    </source>
</reference>
<organism evidence="3">
    <name type="scientific">Puccinia triticina (isolate 1-1 / race 1 (BBBD))</name>
    <name type="common">Brown leaf rust fungus</name>
    <dbReference type="NCBI Taxonomy" id="630390"/>
    <lineage>
        <taxon>Eukaryota</taxon>
        <taxon>Fungi</taxon>
        <taxon>Dikarya</taxon>
        <taxon>Basidiomycota</taxon>
        <taxon>Pucciniomycotina</taxon>
        <taxon>Pucciniomycetes</taxon>
        <taxon>Pucciniales</taxon>
        <taxon>Pucciniaceae</taxon>
        <taxon>Puccinia</taxon>
    </lineage>
</organism>
<dbReference type="AlphaFoldDB" id="A0A180FYZ6"/>
<protein>
    <submittedName>
        <fullName evidence="4">NAM-associated domain-containing protein</fullName>
    </submittedName>
</protein>
<dbReference type="VEuPathDB" id="FungiDB:PTTG_30372"/>
<dbReference type="OrthoDB" id="2505239at2759"/>
<evidence type="ECO:0000256" key="1">
    <source>
        <dbReference type="SAM" id="MobiDB-lite"/>
    </source>
</evidence>